<dbReference type="InterPro" id="IPR005498">
    <property type="entry name" value="T4SS_VirB10/TraB/TrbI"/>
</dbReference>
<evidence type="ECO:0000256" key="4">
    <source>
        <dbReference type="ARBA" id="ARBA00022989"/>
    </source>
</evidence>
<feature type="region of interest" description="Disordered" evidence="6">
    <location>
        <begin position="1"/>
        <end position="20"/>
    </location>
</feature>
<evidence type="ECO:0000256" key="3">
    <source>
        <dbReference type="ARBA" id="ARBA00022692"/>
    </source>
</evidence>
<dbReference type="Gene3D" id="2.40.128.260">
    <property type="entry name" value="Type IV secretion system, VirB10/TraB/TrbI"/>
    <property type="match status" value="1"/>
</dbReference>
<dbReference type="RefSeq" id="WP_323738831.1">
    <property type="nucleotide sequence ID" value="NZ_CP112932.1"/>
</dbReference>
<evidence type="ECO:0000313" key="9">
    <source>
        <dbReference type="Proteomes" id="UP001326613"/>
    </source>
</evidence>
<evidence type="ECO:0000256" key="2">
    <source>
        <dbReference type="ARBA" id="ARBA00010265"/>
    </source>
</evidence>
<proteinExistence type="inferred from homology"/>
<keyword evidence="4 7" id="KW-1133">Transmembrane helix</keyword>
<dbReference type="Proteomes" id="UP001326613">
    <property type="component" value="Chromosome"/>
</dbReference>
<keyword evidence="9" id="KW-1185">Reference proteome</keyword>
<name>A0ABZ0UUM4_9RICK</name>
<evidence type="ECO:0000256" key="7">
    <source>
        <dbReference type="SAM" id="Phobius"/>
    </source>
</evidence>
<feature type="region of interest" description="Disordered" evidence="6">
    <location>
        <begin position="60"/>
        <end position="122"/>
    </location>
</feature>
<feature type="compositionally biased region" description="Pro residues" evidence="6">
    <location>
        <begin position="99"/>
        <end position="122"/>
    </location>
</feature>
<accession>A0ABZ0UUM4</accession>
<evidence type="ECO:0000256" key="6">
    <source>
        <dbReference type="SAM" id="MobiDB-lite"/>
    </source>
</evidence>
<organism evidence="8 9">
    <name type="scientific">Candidatus Trichorickettsia mobilis</name>
    <dbReference type="NCBI Taxonomy" id="1346319"/>
    <lineage>
        <taxon>Bacteria</taxon>
        <taxon>Pseudomonadati</taxon>
        <taxon>Pseudomonadota</taxon>
        <taxon>Alphaproteobacteria</taxon>
        <taxon>Rickettsiales</taxon>
        <taxon>Rickettsiaceae</taxon>
        <taxon>Rickettsieae</taxon>
        <taxon>Candidatus Trichorickettsia</taxon>
    </lineage>
</organism>
<evidence type="ECO:0000256" key="5">
    <source>
        <dbReference type="ARBA" id="ARBA00023136"/>
    </source>
</evidence>
<sequence>MAEQTTSEVKTERAGTKPEVQQELSKVAANPKQSLLILVGICGIFGYLIFNLFINKTPTTTEPPITAPTQVTKPVESKVSDAPKIPQLPDLPKLITPKEAPPPPPPPPPPLKLEEPPPMPLPEVVPTKVETPALESMLPPKLVDNTDAQKRKEAKRKSTIILVAGAGSKKTPEQIQQETDFTERGAMEFVLGRGKIIDAVLETAISSDIGGEVRAVVSRDVFAEGAKVILIPKGTRVFGIYQVGTMDGNYGRILIQWNRIDLASGYTINLQLTPIVDGLGRQGIQGRVDNKYTEQFSNAILMSAFNIAIANALDKIVAPPISSQANATNTAAATSIQNILSTVTASNATAAAKVIQICAQTQAAISDKTSSAYTSMTQACTSIQSTTGATDEQKLASITNSANAAVSSLLTTTAANASTTQAQDASKQAFTDVTDTFKTMVTQQEFKPTTTIDQGTLVKIYVNRDYKFPKAALKRSRLIK</sequence>
<dbReference type="InterPro" id="IPR042217">
    <property type="entry name" value="T4SS_VirB10/TrbI"/>
</dbReference>
<keyword evidence="5 7" id="KW-0472">Membrane</keyword>
<evidence type="ECO:0000313" key="8">
    <source>
        <dbReference type="EMBL" id="WPY00792.1"/>
    </source>
</evidence>
<reference evidence="8 9" key="1">
    <citation type="submission" date="2022-10" db="EMBL/GenBank/DDBJ databases">
        <title>Host association and intracellularity evolved multiple times independently in the Rickettsiales.</title>
        <authorList>
            <person name="Castelli M."/>
            <person name="Nardi T."/>
            <person name="Gammuto L."/>
            <person name="Bellinzona G."/>
            <person name="Sabaneyeva E."/>
            <person name="Potekhin A."/>
            <person name="Serra V."/>
            <person name="Petroni G."/>
            <person name="Sassera D."/>
        </authorList>
    </citation>
    <scope>NUCLEOTIDE SEQUENCE [LARGE SCALE GENOMIC DNA]</scope>
    <source>
        <strain evidence="8 9">Kr 154-4</strain>
    </source>
</reference>
<dbReference type="EMBL" id="CP112932">
    <property type="protein sequence ID" value="WPY00792.1"/>
    <property type="molecule type" value="Genomic_DNA"/>
</dbReference>
<feature type="compositionally biased region" description="Low complexity" evidence="6">
    <location>
        <begin position="60"/>
        <end position="69"/>
    </location>
</feature>
<dbReference type="CDD" id="cd16429">
    <property type="entry name" value="VirB10"/>
    <property type="match status" value="1"/>
</dbReference>
<feature type="transmembrane region" description="Helical" evidence="7">
    <location>
        <begin position="35"/>
        <end position="54"/>
    </location>
</feature>
<evidence type="ECO:0000256" key="1">
    <source>
        <dbReference type="ARBA" id="ARBA00004167"/>
    </source>
</evidence>
<protein>
    <submittedName>
        <fullName evidence="8">Type IV secretion system protein VirB10</fullName>
    </submittedName>
</protein>
<comment type="similarity">
    <text evidence="2">Belongs to the TrbI/VirB10 family.</text>
</comment>
<gene>
    <name evidence="8" type="ORF">Trichorick_00679</name>
</gene>
<dbReference type="Pfam" id="PF03743">
    <property type="entry name" value="TrbI"/>
    <property type="match status" value="1"/>
</dbReference>
<comment type="subcellular location">
    <subcellularLocation>
        <location evidence="1">Membrane</location>
        <topology evidence="1">Single-pass membrane protein</topology>
    </subcellularLocation>
</comment>
<keyword evidence="3 7" id="KW-0812">Transmembrane</keyword>